<evidence type="ECO:0000256" key="1">
    <source>
        <dbReference type="SAM" id="MobiDB-lite"/>
    </source>
</evidence>
<evidence type="ECO:0000313" key="3">
    <source>
        <dbReference type="RefSeq" id="XP_035694043.1"/>
    </source>
</evidence>
<dbReference type="RefSeq" id="XP_035694043.1">
    <property type="nucleotide sequence ID" value="XM_035838150.1"/>
</dbReference>
<reference evidence="3" key="2">
    <citation type="submission" date="2025-08" db="UniProtKB">
        <authorList>
            <consortium name="RefSeq"/>
        </authorList>
    </citation>
    <scope>IDENTIFICATION</scope>
    <source>
        <strain evidence="3">S238N-H82</strain>
        <tissue evidence="3">Testes</tissue>
    </source>
</reference>
<protein>
    <submittedName>
        <fullName evidence="3">Uncharacterized protein LOC118428131</fullName>
    </submittedName>
</protein>
<feature type="region of interest" description="Disordered" evidence="1">
    <location>
        <begin position="1"/>
        <end position="76"/>
    </location>
</feature>
<gene>
    <name evidence="3" type="primary">LOC118428131</name>
</gene>
<dbReference type="GeneID" id="118428131"/>
<dbReference type="Proteomes" id="UP000001554">
    <property type="component" value="Chromosome 1"/>
</dbReference>
<dbReference type="AlphaFoldDB" id="A0A9J7M4W8"/>
<name>A0A9J7M4W8_BRAFL</name>
<accession>A0A9J7M4W8</accession>
<feature type="compositionally biased region" description="Polar residues" evidence="1">
    <location>
        <begin position="20"/>
        <end position="44"/>
    </location>
</feature>
<organism evidence="2 3">
    <name type="scientific">Branchiostoma floridae</name>
    <name type="common">Florida lancelet</name>
    <name type="synonym">Amphioxus</name>
    <dbReference type="NCBI Taxonomy" id="7739"/>
    <lineage>
        <taxon>Eukaryota</taxon>
        <taxon>Metazoa</taxon>
        <taxon>Chordata</taxon>
        <taxon>Cephalochordata</taxon>
        <taxon>Leptocardii</taxon>
        <taxon>Amphioxiformes</taxon>
        <taxon>Branchiostomatidae</taxon>
        <taxon>Branchiostoma</taxon>
    </lineage>
</organism>
<keyword evidence="2" id="KW-1185">Reference proteome</keyword>
<dbReference type="KEGG" id="bfo:118428131"/>
<proteinExistence type="predicted"/>
<feature type="compositionally biased region" description="Low complexity" evidence="1">
    <location>
        <begin position="54"/>
        <end position="66"/>
    </location>
</feature>
<reference evidence="2" key="1">
    <citation type="journal article" date="2020" name="Nat. Ecol. Evol.">
        <title>Deeply conserved synteny resolves early events in vertebrate evolution.</title>
        <authorList>
            <person name="Simakov O."/>
            <person name="Marletaz F."/>
            <person name="Yue J.X."/>
            <person name="O'Connell B."/>
            <person name="Jenkins J."/>
            <person name="Brandt A."/>
            <person name="Calef R."/>
            <person name="Tung C.H."/>
            <person name="Huang T.K."/>
            <person name="Schmutz J."/>
            <person name="Satoh N."/>
            <person name="Yu J.K."/>
            <person name="Putnam N.H."/>
            <person name="Green R.E."/>
            <person name="Rokhsar D.S."/>
        </authorList>
    </citation>
    <scope>NUCLEOTIDE SEQUENCE [LARGE SCALE GENOMIC DNA]</scope>
    <source>
        <strain evidence="2">S238N-H82</strain>
    </source>
</reference>
<sequence length="138" mass="15288">MPRHPGSRSDHPRPAKPQPRRSQTSWTPPTNRPETGPDATSSSGLPPPAKKAKPVPLEGDSSSGSESDLEENSLQRELDKAKEACLDPLVHRYPAKLHGPLLRLQEKAIRVGAKRSVVERYKNLANFVLENPSKTNMW</sequence>
<evidence type="ECO:0000313" key="2">
    <source>
        <dbReference type="Proteomes" id="UP000001554"/>
    </source>
</evidence>